<dbReference type="PANTHER" id="PTHR30028:SF0">
    <property type="entry name" value="PROTEIN ALUMINUM SENSITIVE 3"/>
    <property type="match status" value="1"/>
</dbReference>
<feature type="transmembrane region" description="Helical" evidence="6">
    <location>
        <begin position="212"/>
        <end position="232"/>
    </location>
</feature>
<evidence type="ECO:0000256" key="3">
    <source>
        <dbReference type="ARBA" id="ARBA00022692"/>
    </source>
</evidence>
<keyword evidence="3 6" id="KW-0812">Transmembrane</keyword>
<name>A0A4Q9KKW5_PROTD</name>
<evidence type="ECO:0000256" key="2">
    <source>
        <dbReference type="ARBA" id="ARBA00005268"/>
    </source>
</evidence>
<comment type="similarity">
    <text evidence="2">Belongs to the UPF0014 family.</text>
</comment>
<dbReference type="Pfam" id="PF03649">
    <property type="entry name" value="UPF0014"/>
    <property type="match status" value="1"/>
</dbReference>
<evidence type="ECO:0000256" key="4">
    <source>
        <dbReference type="ARBA" id="ARBA00022989"/>
    </source>
</evidence>
<keyword evidence="8" id="KW-1185">Reference proteome</keyword>
<dbReference type="OrthoDB" id="3212530at2"/>
<evidence type="ECO:0000256" key="5">
    <source>
        <dbReference type="ARBA" id="ARBA00023136"/>
    </source>
</evidence>
<dbReference type="InterPro" id="IPR005226">
    <property type="entry name" value="UPF0014_fam"/>
</dbReference>
<accession>A0A4Q9KKW5</accession>
<reference evidence="7 8" key="1">
    <citation type="submission" date="2019-01" db="EMBL/GenBank/DDBJ databases">
        <title>Lactibacter flavus gen. nov., sp. nov., a novel bacterium of the family Propionibacteriaceae isolated from raw milk and dairy products.</title>
        <authorList>
            <person name="Huptas C."/>
            <person name="Wenning M."/>
            <person name="Breitenwieser F."/>
            <person name="Doll E."/>
            <person name="Von Neubeck M."/>
            <person name="Busse H.-J."/>
            <person name="Scherer S."/>
        </authorList>
    </citation>
    <scope>NUCLEOTIDE SEQUENCE [LARGE SCALE GENOMIC DNA]</scope>
    <source>
        <strain evidence="7 8">DSM 22130</strain>
    </source>
</reference>
<gene>
    <name evidence="7" type="ORF">ET996_09975</name>
</gene>
<proteinExistence type="inferred from homology"/>
<dbReference type="PANTHER" id="PTHR30028">
    <property type="entry name" value="UPF0014 INNER MEMBRANE PROTEIN YBBM-RELATED"/>
    <property type="match status" value="1"/>
</dbReference>
<feature type="transmembrane region" description="Helical" evidence="6">
    <location>
        <begin position="87"/>
        <end position="108"/>
    </location>
</feature>
<dbReference type="GO" id="GO:0005886">
    <property type="term" value="C:plasma membrane"/>
    <property type="evidence" value="ECO:0007669"/>
    <property type="project" value="TreeGrafter"/>
</dbReference>
<comment type="subcellular location">
    <subcellularLocation>
        <location evidence="1">Membrane</location>
        <topology evidence="1">Multi-pass membrane protein</topology>
    </subcellularLocation>
</comment>
<evidence type="ECO:0000256" key="6">
    <source>
        <dbReference type="SAM" id="Phobius"/>
    </source>
</evidence>
<keyword evidence="5 6" id="KW-0472">Membrane</keyword>
<sequence>MTVTLGWGLAIALVALLAIAITADRLGHFGLARQQAVAAVRAVAQLAVVSLVVAAAASTVWGALAFAVVMYAVAIITTARRTATTHAWPWVSLALALGVVPVEVAVFASGAAPLSGIAIIALCGIVIGNAMTAHTLVGRRCFAELRSQRGAYEAGLSLGFGRSRSIGLVLDPVIKEALIPNLDQTKTVGLVTLPGAFIGVLLGGGSPIQAGAAQILVLLGIMACQAVVVLVATRLMRAGRLLPDDLKLSLHR</sequence>
<comment type="caution">
    <text evidence="7">The sequence shown here is derived from an EMBL/GenBank/DDBJ whole genome shotgun (WGS) entry which is preliminary data.</text>
</comment>
<evidence type="ECO:0000313" key="8">
    <source>
        <dbReference type="Proteomes" id="UP000291933"/>
    </source>
</evidence>
<organism evidence="7 8">
    <name type="scientific">Propioniciclava tarda</name>
    <dbReference type="NCBI Taxonomy" id="433330"/>
    <lineage>
        <taxon>Bacteria</taxon>
        <taxon>Bacillati</taxon>
        <taxon>Actinomycetota</taxon>
        <taxon>Actinomycetes</taxon>
        <taxon>Propionibacteriales</taxon>
        <taxon>Propionibacteriaceae</taxon>
        <taxon>Propioniciclava</taxon>
    </lineage>
</organism>
<keyword evidence="4 6" id="KW-1133">Transmembrane helix</keyword>
<evidence type="ECO:0000313" key="7">
    <source>
        <dbReference type="EMBL" id="TBT94520.1"/>
    </source>
</evidence>
<feature type="transmembrane region" description="Helical" evidence="6">
    <location>
        <begin position="114"/>
        <end position="137"/>
    </location>
</feature>
<protein>
    <submittedName>
        <fullName evidence="7">ABC transporter permease</fullName>
    </submittedName>
</protein>
<dbReference type="RefSeq" id="WP_131172418.1">
    <property type="nucleotide sequence ID" value="NZ_FXTL01000012.1"/>
</dbReference>
<dbReference type="AlphaFoldDB" id="A0A4Q9KKW5"/>
<dbReference type="EMBL" id="SDMR01000012">
    <property type="protein sequence ID" value="TBT94520.1"/>
    <property type="molecule type" value="Genomic_DNA"/>
</dbReference>
<evidence type="ECO:0000256" key="1">
    <source>
        <dbReference type="ARBA" id="ARBA00004141"/>
    </source>
</evidence>
<feature type="transmembrane region" description="Helical" evidence="6">
    <location>
        <begin position="188"/>
        <end position="206"/>
    </location>
</feature>
<dbReference type="Proteomes" id="UP000291933">
    <property type="component" value="Unassembled WGS sequence"/>
</dbReference>
<feature type="transmembrane region" description="Helical" evidence="6">
    <location>
        <begin position="44"/>
        <end position="75"/>
    </location>
</feature>